<dbReference type="EMBL" id="LR796403">
    <property type="protein sequence ID" value="CAB4142022.1"/>
    <property type="molecule type" value="Genomic_DNA"/>
</dbReference>
<dbReference type="Pfam" id="PF01520">
    <property type="entry name" value="Amidase_3"/>
    <property type="match status" value="1"/>
</dbReference>
<feature type="domain" description="MurNAc-LAA" evidence="1">
    <location>
        <begin position="80"/>
        <end position="181"/>
    </location>
</feature>
<evidence type="ECO:0000259" key="1">
    <source>
        <dbReference type="SMART" id="SM00646"/>
    </source>
</evidence>
<accession>A0A6J5M7E4</accession>
<reference evidence="2" key="1">
    <citation type="submission" date="2020-04" db="EMBL/GenBank/DDBJ databases">
        <authorList>
            <person name="Chiriac C."/>
            <person name="Salcher M."/>
            <person name="Ghai R."/>
            <person name="Kavagutti S V."/>
        </authorList>
    </citation>
    <scope>NUCLEOTIDE SEQUENCE</scope>
</reference>
<dbReference type="InterPro" id="IPR002508">
    <property type="entry name" value="MurNAc-LAA_cat"/>
</dbReference>
<protein>
    <submittedName>
        <fullName evidence="2">AmiC N-acetylmuramoyl-L-alanine amidase</fullName>
    </submittedName>
</protein>
<dbReference type="SUPFAM" id="SSF53187">
    <property type="entry name" value="Zn-dependent exopeptidases"/>
    <property type="match status" value="1"/>
</dbReference>
<dbReference type="Gene3D" id="3.40.630.40">
    <property type="entry name" value="Zn-dependent exopeptidases"/>
    <property type="match status" value="1"/>
</dbReference>
<gene>
    <name evidence="2" type="ORF">UFOVP423_35</name>
</gene>
<dbReference type="PANTHER" id="PTHR30404:SF8">
    <property type="entry name" value="AUTOLYSIN PH-RELATED"/>
    <property type="match status" value="1"/>
</dbReference>
<proteinExistence type="predicted"/>
<dbReference type="InterPro" id="IPR050695">
    <property type="entry name" value="N-acetylmuramoyl_amidase_3"/>
</dbReference>
<dbReference type="CDD" id="cd02696">
    <property type="entry name" value="MurNAc-LAA"/>
    <property type="match status" value="1"/>
</dbReference>
<dbReference type="GO" id="GO:0008745">
    <property type="term" value="F:N-acetylmuramoyl-L-alanine amidase activity"/>
    <property type="evidence" value="ECO:0007669"/>
    <property type="project" value="InterPro"/>
</dbReference>
<sequence>MKVGLDAGHGYENRSRKVYDPGATFDSYSEADITLSWALTGKFILTQKGIDSHLTRVSKLDSQPVSLRDDEAQAELCSHLLSIHTNASDGRASGVEVFYRDQGDKSWAEMVLACLVEATGLKSRGLKLEAQSQHRRLAVLDFQPPACLMEIGFIDNPKDLEIILKKETRIQFFSLLSERLLRK</sequence>
<dbReference type="SMART" id="SM00646">
    <property type="entry name" value="Ami_3"/>
    <property type="match status" value="1"/>
</dbReference>
<organism evidence="2">
    <name type="scientific">uncultured Caudovirales phage</name>
    <dbReference type="NCBI Taxonomy" id="2100421"/>
    <lineage>
        <taxon>Viruses</taxon>
        <taxon>Duplodnaviria</taxon>
        <taxon>Heunggongvirae</taxon>
        <taxon>Uroviricota</taxon>
        <taxon>Caudoviricetes</taxon>
        <taxon>Peduoviridae</taxon>
        <taxon>Maltschvirus</taxon>
        <taxon>Maltschvirus maltsch</taxon>
    </lineage>
</organism>
<name>A0A6J5M7E4_9CAUD</name>
<dbReference type="PANTHER" id="PTHR30404">
    <property type="entry name" value="N-ACETYLMURAMOYL-L-ALANINE AMIDASE"/>
    <property type="match status" value="1"/>
</dbReference>
<dbReference type="GO" id="GO:0009253">
    <property type="term" value="P:peptidoglycan catabolic process"/>
    <property type="evidence" value="ECO:0007669"/>
    <property type="project" value="InterPro"/>
</dbReference>
<evidence type="ECO:0000313" key="2">
    <source>
        <dbReference type="EMBL" id="CAB4142022.1"/>
    </source>
</evidence>